<accession>A0A0L7LLI1</accession>
<feature type="non-terminal residue" evidence="3">
    <location>
        <position position="71"/>
    </location>
</feature>
<feature type="chain" id="PRO_5005573553" evidence="2">
    <location>
        <begin position="20"/>
        <end position="71"/>
    </location>
</feature>
<feature type="transmembrane region" description="Helical" evidence="1">
    <location>
        <begin position="35"/>
        <end position="52"/>
    </location>
</feature>
<gene>
    <name evidence="3" type="ORF">OBRU01_06375</name>
</gene>
<dbReference type="AlphaFoldDB" id="A0A0L7LLI1"/>
<dbReference type="EMBL" id="JTDY01000733">
    <property type="protein sequence ID" value="KOB76066.1"/>
    <property type="molecule type" value="Genomic_DNA"/>
</dbReference>
<evidence type="ECO:0000256" key="2">
    <source>
        <dbReference type="SAM" id="SignalP"/>
    </source>
</evidence>
<reference evidence="3 4" key="1">
    <citation type="journal article" date="2015" name="Genome Biol. Evol.">
        <title>The genome of winter moth (Operophtera brumata) provides a genomic perspective on sexual dimorphism and phenology.</title>
        <authorList>
            <person name="Derks M.F."/>
            <person name="Smit S."/>
            <person name="Salis L."/>
            <person name="Schijlen E."/>
            <person name="Bossers A."/>
            <person name="Mateman C."/>
            <person name="Pijl A.S."/>
            <person name="de Ridder D."/>
            <person name="Groenen M.A."/>
            <person name="Visser M.E."/>
            <person name="Megens H.J."/>
        </authorList>
    </citation>
    <scope>NUCLEOTIDE SEQUENCE [LARGE SCALE GENOMIC DNA]</scope>
    <source>
        <strain evidence="3">WM2013NL</strain>
        <tissue evidence="3">Head and thorax</tissue>
    </source>
</reference>
<feature type="signal peptide" evidence="2">
    <location>
        <begin position="1"/>
        <end position="19"/>
    </location>
</feature>
<proteinExistence type="predicted"/>
<keyword evidence="1" id="KW-1133">Transmembrane helix</keyword>
<name>A0A0L7LLI1_OPEBR</name>
<dbReference type="Proteomes" id="UP000037510">
    <property type="component" value="Unassembled WGS sequence"/>
</dbReference>
<organism evidence="3 4">
    <name type="scientific">Operophtera brumata</name>
    <name type="common">Winter moth</name>
    <name type="synonym">Phalaena brumata</name>
    <dbReference type="NCBI Taxonomy" id="104452"/>
    <lineage>
        <taxon>Eukaryota</taxon>
        <taxon>Metazoa</taxon>
        <taxon>Ecdysozoa</taxon>
        <taxon>Arthropoda</taxon>
        <taxon>Hexapoda</taxon>
        <taxon>Insecta</taxon>
        <taxon>Pterygota</taxon>
        <taxon>Neoptera</taxon>
        <taxon>Endopterygota</taxon>
        <taxon>Lepidoptera</taxon>
        <taxon>Glossata</taxon>
        <taxon>Ditrysia</taxon>
        <taxon>Geometroidea</taxon>
        <taxon>Geometridae</taxon>
        <taxon>Larentiinae</taxon>
        <taxon>Operophtera</taxon>
    </lineage>
</organism>
<keyword evidence="1" id="KW-0812">Transmembrane</keyword>
<sequence>MNLCLVFVLFGYFFAWTSAMLYRRDDDNVLKPDLLAISSTVVPLPALAVYRYEKKILQEKNKKPTSGKLSL</sequence>
<protein>
    <submittedName>
        <fullName evidence="3">Uncharacterized protein</fullName>
    </submittedName>
</protein>
<keyword evidence="1" id="KW-0472">Membrane</keyword>
<evidence type="ECO:0000256" key="1">
    <source>
        <dbReference type="SAM" id="Phobius"/>
    </source>
</evidence>
<evidence type="ECO:0000313" key="3">
    <source>
        <dbReference type="EMBL" id="KOB76066.1"/>
    </source>
</evidence>
<comment type="caution">
    <text evidence="3">The sequence shown here is derived from an EMBL/GenBank/DDBJ whole genome shotgun (WGS) entry which is preliminary data.</text>
</comment>
<keyword evidence="2" id="KW-0732">Signal</keyword>
<evidence type="ECO:0000313" key="4">
    <source>
        <dbReference type="Proteomes" id="UP000037510"/>
    </source>
</evidence>
<keyword evidence="4" id="KW-1185">Reference proteome</keyword>